<gene>
    <name evidence="5" type="primary">LOC115459555</name>
</gene>
<dbReference type="OrthoDB" id="5322100at2759"/>
<dbReference type="AlphaFoldDB" id="A0A6P7X3W6"/>
<dbReference type="PANTHER" id="PTHR45901:SF7">
    <property type="entry name" value="OXYGEN-REGULATED PROTEIN 1"/>
    <property type="match status" value="1"/>
</dbReference>
<evidence type="ECO:0000256" key="1">
    <source>
        <dbReference type="PROSITE-ProRule" id="PRU00152"/>
    </source>
</evidence>
<comment type="caution">
    <text evidence="1">Lacks conserved residue(s) required for the propagation of feature annotation.</text>
</comment>
<dbReference type="InterPro" id="IPR001024">
    <property type="entry name" value="PLAT/LH2_dom"/>
</dbReference>
<evidence type="ECO:0000256" key="2">
    <source>
        <dbReference type="SAM" id="MobiDB-lite"/>
    </source>
</evidence>
<dbReference type="InterPro" id="IPR052970">
    <property type="entry name" value="Inner_ear_hair_cell_LOXHD"/>
</dbReference>
<dbReference type="Proteomes" id="UP000515156">
    <property type="component" value="Chromosome 1"/>
</dbReference>
<proteinExistence type="predicted"/>
<feature type="region of interest" description="Disordered" evidence="2">
    <location>
        <begin position="1"/>
        <end position="32"/>
    </location>
</feature>
<dbReference type="InParanoid" id="A0A6P7X3W6"/>
<keyword evidence="4" id="KW-1185">Reference proteome</keyword>
<dbReference type="SMART" id="SM00308">
    <property type="entry name" value="LH2"/>
    <property type="match status" value="1"/>
</dbReference>
<evidence type="ECO:0000313" key="4">
    <source>
        <dbReference type="Proteomes" id="UP000515156"/>
    </source>
</evidence>
<dbReference type="CDD" id="cd01756">
    <property type="entry name" value="PLAT_repeat"/>
    <property type="match status" value="1"/>
</dbReference>
<dbReference type="SUPFAM" id="SSF49723">
    <property type="entry name" value="Lipase/lipooxygenase domain (PLAT/LH2 domain)"/>
    <property type="match status" value="2"/>
</dbReference>
<dbReference type="CDD" id="cd23312">
    <property type="entry name" value="beta-trefoil_FGF_RP1"/>
    <property type="match status" value="1"/>
</dbReference>
<organism evidence="4 5">
    <name type="scientific">Microcaecilia unicolor</name>
    <dbReference type="NCBI Taxonomy" id="1415580"/>
    <lineage>
        <taxon>Eukaryota</taxon>
        <taxon>Metazoa</taxon>
        <taxon>Chordata</taxon>
        <taxon>Craniata</taxon>
        <taxon>Vertebrata</taxon>
        <taxon>Euteleostomi</taxon>
        <taxon>Amphibia</taxon>
        <taxon>Gymnophiona</taxon>
        <taxon>Siphonopidae</taxon>
        <taxon>Microcaecilia</taxon>
    </lineage>
</organism>
<dbReference type="KEGG" id="muo:115459555"/>
<dbReference type="InterPro" id="IPR036392">
    <property type="entry name" value="PLAT/LH2_dom_sf"/>
</dbReference>
<dbReference type="Gene3D" id="2.60.60.20">
    <property type="entry name" value="PLAT/LH2 domain"/>
    <property type="match status" value="2"/>
</dbReference>
<reference evidence="5" key="1">
    <citation type="submission" date="2025-08" db="UniProtKB">
        <authorList>
            <consortium name="RefSeq"/>
        </authorList>
    </citation>
    <scope>IDENTIFICATION</scope>
</reference>
<dbReference type="Gene3D" id="2.80.10.50">
    <property type="match status" value="1"/>
</dbReference>
<feature type="domain" description="PLAT" evidence="3">
    <location>
        <begin position="239"/>
        <end position="356"/>
    </location>
</feature>
<evidence type="ECO:0000259" key="3">
    <source>
        <dbReference type="PROSITE" id="PS50095"/>
    </source>
</evidence>
<feature type="compositionally biased region" description="Polar residues" evidence="2">
    <location>
        <begin position="1"/>
        <end position="19"/>
    </location>
</feature>
<dbReference type="PANTHER" id="PTHR45901">
    <property type="entry name" value="PROTEIN CBG12474"/>
    <property type="match status" value="1"/>
</dbReference>
<accession>A0A6P7X3W6</accession>
<evidence type="ECO:0000313" key="5">
    <source>
        <dbReference type="RefSeq" id="XP_030045255.1"/>
    </source>
</evidence>
<dbReference type="GeneID" id="115459555"/>
<name>A0A6P7X3W6_9AMPH</name>
<dbReference type="SUPFAM" id="SSF50353">
    <property type="entry name" value="Cytokine"/>
    <property type="match status" value="1"/>
</dbReference>
<dbReference type="InterPro" id="IPR008996">
    <property type="entry name" value="IL1/FGF"/>
</dbReference>
<sequence length="580" mass="64708">MRPSKSCHSSQTSSRVTSLRHSDRESSENCEDYNITPSEKETIPKLAGKWKVTIFTNGDPSAGTSSQVYITLYGRQRNSGPIFLEGHYEDVFQSGHEDIFTIYTGDTGELYKIRIGHNNSGKSSSWLCEQGALHGRGGTSVAVVVDSCSDLLPRTSPFGAGYAKRQPQQMREAEQALVPQLSDMGNQDEKQRCVHLQNLNSREEYYIPVHRWLSQSHDDGEICRELPVLHCGQPILPVTKYEVQVMTGDVWNAGTEASVYICVYGERGDSGSRLLFRSNKHRKFLKGQTDSFQIEAVHLGNLSKIVVGHDGPEAGNGWFLDKVVIKDPIKDMEYIFLCHRWLDQGEDDGKIVRELHVADNFTFPASQELEMKRKEVWDVERWKFQKGNTVQLYCKAMERFIRLSPDGTVDALGEKKDKYDKIFAEKAGETLSTFSGATEQNYPYNVALTMGVNSAGLFDVSVKRGNVRVFSSHHIQHLALAIDKGYVSGMDKTGSSCELQIHPNSNHSVTLESVRVQGHTVTFNPEGKAADGYATGYARLTKEFVVLVKGVFSSGAILLLTTSWCQALCPRLDGIILENT</sequence>
<feature type="domain" description="PLAT" evidence="3">
    <location>
        <begin position="48"/>
        <end position="166"/>
    </location>
</feature>
<dbReference type="RefSeq" id="XP_030045255.1">
    <property type="nucleotide sequence ID" value="XM_030189395.1"/>
</dbReference>
<dbReference type="Pfam" id="PF01477">
    <property type="entry name" value="PLAT"/>
    <property type="match status" value="2"/>
</dbReference>
<protein>
    <submittedName>
        <fullName evidence="5">Lipoxygenase homology domain-containing protein 1</fullName>
    </submittedName>
</protein>
<dbReference type="PROSITE" id="PS50095">
    <property type="entry name" value="PLAT"/>
    <property type="match status" value="2"/>
</dbReference>